<evidence type="ECO:0000313" key="4">
    <source>
        <dbReference type="Proteomes" id="UP000596742"/>
    </source>
</evidence>
<dbReference type="Gene3D" id="3.10.50.40">
    <property type="match status" value="1"/>
</dbReference>
<feature type="domain" description="PPIase FKBP-type" evidence="2">
    <location>
        <begin position="1"/>
        <end position="31"/>
    </location>
</feature>
<keyword evidence="1" id="KW-0413">Isomerase</keyword>
<organism evidence="3 4">
    <name type="scientific">Mytilus galloprovincialis</name>
    <name type="common">Mediterranean mussel</name>
    <dbReference type="NCBI Taxonomy" id="29158"/>
    <lineage>
        <taxon>Eukaryota</taxon>
        <taxon>Metazoa</taxon>
        <taxon>Spiralia</taxon>
        <taxon>Lophotrochozoa</taxon>
        <taxon>Mollusca</taxon>
        <taxon>Bivalvia</taxon>
        <taxon>Autobranchia</taxon>
        <taxon>Pteriomorphia</taxon>
        <taxon>Mytilida</taxon>
        <taxon>Mytiloidea</taxon>
        <taxon>Mytilidae</taxon>
        <taxon>Mytilinae</taxon>
        <taxon>Mytilus</taxon>
    </lineage>
</organism>
<dbReference type="AlphaFoldDB" id="A0A8B6G549"/>
<dbReference type="OrthoDB" id="433738at2759"/>
<evidence type="ECO:0000256" key="1">
    <source>
        <dbReference type="PROSITE-ProRule" id="PRU00277"/>
    </source>
</evidence>
<dbReference type="EC" id="5.2.1.8" evidence="1"/>
<keyword evidence="1" id="KW-0697">Rotamase</keyword>
<evidence type="ECO:0000313" key="3">
    <source>
        <dbReference type="EMBL" id="VDI58819.1"/>
    </source>
</evidence>
<dbReference type="EMBL" id="UYJE01007891">
    <property type="protein sequence ID" value="VDI58819.1"/>
    <property type="molecule type" value="Genomic_DNA"/>
</dbReference>
<dbReference type="PROSITE" id="PS50059">
    <property type="entry name" value="FKBP_PPIASE"/>
    <property type="match status" value="1"/>
</dbReference>
<protein>
    <recommendedName>
        <fullName evidence="1">peptidylprolyl isomerase</fullName>
        <ecNumber evidence="1">5.2.1.8</ecNumber>
    </recommendedName>
</protein>
<sequence>MRSNYGAKGNTEFNIPGDATLVYEVELLSFEKEKQPWELDTYGRSDIAEQAKNKGNKYVKVGYLRLAAVDVFCFDFLYSLTKTLPNRNLSFTRLLMRFGCIMFYRLLS</sequence>
<accession>A0A8B6G549</accession>
<proteinExistence type="predicted"/>
<dbReference type="InterPro" id="IPR001179">
    <property type="entry name" value="PPIase_FKBP_dom"/>
</dbReference>
<keyword evidence="4" id="KW-1185">Reference proteome</keyword>
<dbReference type="InterPro" id="IPR046357">
    <property type="entry name" value="PPIase_dom_sf"/>
</dbReference>
<dbReference type="GO" id="GO:0003755">
    <property type="term" value="F:peptidyl-prolyl cis-trans isomerase activity"/>
    <property type="evidence" value="ECO:0007669"/>
    <property type="project" value="UniProtKB-KW"/>
</dbReference>
<comment type="caution">
    <text evidence="3">The sequence shown here is derived from an EMBL/GenBank/DDBJ whole genome shotgun (WGS) entry which is preliminary data.</text>
</comment>
<evidence type="ECO:0000259" key="2">
    <source>
        <dbReference type="PROSITE" id="PS50059"/>
    </source>
</evidence>
<comment type="catalytic activity">
    <reaction evidence="1">
        <text>[protein]-peptidylproline (omega=180) = [protein]-peptidylproline (omega=0)</text>
        <dbReference type="Rhea" id="RHEA:16237"/>
        <dbReference type="Rhea" id="RHEA-COMP:10747"/>
        <dbReference type="Rhea" id="RHEA-COMP:10748"/>
        <dbReference type="ChEBI" id="CHEBI:83833"/>
        <dbReference type="ChEBI" id="CHEBI:83834"/>
        <dbReference type="EC" id="5.2.1.8"/>
    </reaction>
</comment>
<dbReference type="Proteomes" id="UP000596742">
    <property type="component" value="Unassembled WGS sequence"/>
</dbReference>
<gene>
    <name evidence="3" type="ORF">MGAL_10B091567</name>
</gene>
<name>A0A8B6G549_MYTGA</name>
<dbReference type="SUPFAM" id="SSF54534">
    <property type="entry name" value="FKBP-like"/>
    <property type="match status" value="1"/>
</dbReference>
<reference evidence="3" key="1">
    <citation type="submission" date="2018-11" db="EMBL/GenBank/DDBJ databases">
        <authorList>
            <person name="Alioto T."/>
            <person name="Alioto T."/>
        </authorList>
    </citation>
    <scope>NUCLEOTIDE SEQUENCE</scope>
</reference>